<dbReference type="InterPro" id="IPR002885">
    <property type="entry name" value="PPR_rpt"/>
</dbReference>
<feature type="chain" id="PRO_5041705648" description="Pentatricopeptide repeat-containing protein" evidence="5">
    <location>
        <begin position="21"/>
        <end position="599"/>
    </location>
</feature>
<dbReference type="PROSITE" id="PS51375">
    <property type="entry name" value="PPR"/>
    <property type="match status" value="2"/>
</dbReference>
<evidence type="ECO:0000313" key="7">
    <source>
        <dbReference type="Proteomes" id="UP001188597"/>
    </source>
</evidence>
<dbReference type="Gene3D" id="1.25.40.10">
    <property type="entry name" value="Tetratricopeptide repeat domain"/>
    <property type="match status" value="1"/>
</dbReference>
<sequence length="599" mass="68053">MSKTMKNALLLLNCAMLALGNYSGPLVQWLYFVKGGRRVWISSWLQTASWPFLIFPVLVSYAYRRSKTGPRTKLVLMKPTLFFRCVFIGILTGLEDYFTAYGVSRLPVSPSALIIATQLAFTAGFAFLLLQEIKKQKRAAGSQEVRMAEWSKAPDSSSGPLTRAWVQIPLLTNEISIFSFFSLCNLRGQKTQSSYFFYMNLVRNYTRERNHQLRSFSSATSKIQLISEDSPNSAEEETDCDGGGEVDDLKSRIFSLRLPKRSATNVIQRWVNQGNRVTISELRNISKELRRSQRYKHALELSEWIVTRDEFEASDSDHAVRIDLMTKVFGIDAAERYFEGLPPSAKTSETYTALLHSYAVSKLTEKAEGLYERMKESDLSFSALTYNELMTLFMSVGQVEKVSSVVEELKCQKVAPDLFTYNLWISSSAAALNIDEVRRILDEMSRDSGSNESWVRYMNLANVYITSGNLVNSGLNSLVESEKGITQREWITYDFLIILYGGLGNKDKLDQIWKSLVMTKEKMTSRNYLCILSSYLMLEHLKEVGEVIDQWKQSASTDLDVSICNRLSKAFAEVGLKEKAEAFLMVLTEKGFDLTDERT</sequence>
<dbReference type="InterPro" id="IPR011990">
    <property type="entry name" value="TPR-like_helical_dom_sf"/>
</dbReference>
<feature type="repeat" description="PPR" evidence="3">
    <location>
        <begin position="382"/>
        <end position="416"/>
    </location>
</feature>
<evidence type="ECO:0008006" key="8">
    <source>
        <dbReference type="Google" id="ProtNLM"/>
    </source>
</evidence>
<feature type="transmembrane region" description="Helical" evidence="4">
    <location>
        <begin position="75"/>
        <end position="92"/>
    </location>
</feature>
<comment type="caution">
    <text evidence="6">The sequence shown here is derived from an EMBL/GenBank/DDBJ whole genome shotgun (WGS) entry which is preliminary data.</text>
</comment>
<evidence type="ECO:0000256" key="5">
    <source>
        <dbReference type="SAM" id="SignalP"/>
    </source>
</evidence>
<dbReference type="NCBIfam" id="TIGR00756">
    <property type="entry name" value="PPR"/>
    <property type="match status" value="1"/>
</dbReference>
<dbReference type="AlphaFoldDB" id="A0AA88VFH7"/>
<evidence type="ECO:0000256" key="2">
    <source>
        <dbReference type="ARBA" id="ARBA00022737"/>
    </source>
</evidence>
<feature type="transmembrane region" description="Helical" evidence="4">
    <location>
        <begin position="39"/>
        <end position="63"/>
    </location>
</feature>
<dbReference type="Pfam" id="PF16913">
    <property type="entry name" value="PUNUT"/>
    <property type="match status" value="1"/>
</dbReference>
<dbReference type="FunFam" id="1.25.40.10:FF:001248">
    <property type="entry name" value="Pentatricopeptide repeat-containing protein At5g09450, mitochondrial"/>
    <property type="match status" value="1"/>
</dbReference>
<protein>
    <recommendedName>
        <fullName evidence="8">Pentatricopeptide repeat-containing protein</fullName>
    </recommendedName>
</protein>
<gene>
    <name evidence="6" type="ORF">RJ639_016863</name>
</gene>
<organism evidence="6 7">
    <name type="scientific">Escallonia herrerae</name>
    <dbReference type="NCBI Taxonomy" id="1293975"/>
    <lineage>
        <taxon>Eukaryota</taxon>
        <taxon>Viridiplantae</taxon>
        <taxon>Streptophyta</taxon>
        <taxon>Embryophyta</taxon>
        <taxon>Tracheophyta</taxon>
        <taxon>Spermatophyta</taxon>
        <taxon>Magnoliopsida</taxon>
        <taxon>eudicotyledons</taxon>
        <taxon>Gunneridae</taxon>
        <taxon>Pentapetalae</taxon>
        <taxon>asterids</taxon>
        <taxon>campanulids</taxon>
        <taxon>Escalloniales</taxon>
        <taxon>Escalloniaceae</taxon>
        <taxon>Escallonia</taxon>
    </lineage>
</organism>
<dbReference type="EMBL" id="JAVXUP010002011">
    <property type="protein sequence ID" value="KAK3006309.1"/>
    <property type="molecule type" value="Genomic_DNA"/>
</dbReference>
<name>A0AA88VFH7_9ASTE</name>
<evidence type="ECO:0000256" key="4">
    <source>
        <dbReference type="SAM" id="Phobius"/>
    </source>
</evidence>
<accession>A0AA88VFH7</accession>
<keyword evidence="4" id="KW-1133">Transmembrane helix</keyword>
<dbReference type="PANTHER" id="PTHR45717">
    <property type="entry name" value="OS12G0527900 PROTEIN"/>
    <property type="match status" value="1"/>
</dbReference>
<dbReference type="GO" id="GO:0005739">
    <property type="term" value="C:mitochondrion"/>
    <property type="evidence" value="ECO:0007669"/>
    <property type="project" value="TreeGrafter"/>
</dbReference>
<dbReference type="Proteomes" id="UP001188597">
    <property type="component" value="Unassembled WGS sequence"/>
</dbReference>
<dbReference type="GO" id="GO:0003729">
    <property type="term" value="F:mRNA binding"/>
    <property type="evidence" value="ECO:0007669"/>
    <property type="project" value="UniProtKB-ARBA"/>
</dbReference>
<evidence type="ECO:0000256" key="3">
    <source>
        <dbReference type="PROSITE-ProRule" id="PRU00708"/>
    </source>
</evidence>
<comment type="similarity">
    <text evidence="1">Belongs to the PPR family. P subfamily.</text>
</comment>
<dbReference type="Pfam" id="PF13812">
    <property type="entry name" value="PPR_3"/>
    <property type="match status" value="1"/>
</dbReference>
<dbReference type="PANTHER" id="PTHR45717:SF4">
    <property type="entry name" value="OS04G0450200 PROTEIN"/>
    <property type="match status" value="1"/>
</dbReference>
<feature type="repeat" description="PPR" evidence="3">
    <location>
        <begin position="347"/>
        <end position="381"/>
    </location>
</feature>
<feature type="transmembrane region" description="Helical" evidence="4">
    <location>
        <begin position="112"/>
        <end position="130"/>
    </location>
</feature>
<keyword evidence="4" id="KW-0812">Transmembrane</keyword>
<evidence type="ECO:0000313" key="6">
    <source>
        <dbReference type="EMBL" id="KAK3006309.1"/>
    </source>
</evidence>
<keyword evidence="2" id="KW-0677">Repeat</keyword>
<keyword evidence="7" id="KW-1185">Reference proteome</keyword>
<evidence type="ECO:0000256" key="1">
    <source>
        <dbReference type="ARBA" id="ARBA00007626"/>
    </source>
</evidence>
<proteinExistence type="inferred from homology"/>
<keyword evidence="5" id="KW-0732">Signal</keyword>
<keyword evidence="4" id="KW-0472">Membrane</keyword>
<feature type="signal peptide" evidence="5">
    <location>
        <begin position="1"/>
        <end position="20"/>
    </location>
</feature>
<reference evidence="6" key="1">
    <citation type="submission" date="2022-12" db="EMBL/GenBank/DDBJ databases">
        <title>Draft genome assemblies for two species of Escallonia (Escalloniales).</title>
        <authorList>
            <person name="Chanderbali A."/>
            <person name="Dervinis C."/>
            <person name="Anghel I."/>
            <person name="Soltis D."/>
            <person name="Soltis P."/>
            <person name="Zapata F."/>
        </authorList>
    </citation>
    <scope>NUCLEOTIDE SEQUENCE</scope>
    <source>
        <strain evidence="6">UCBG64.0493</strain>
        <tissue evidence="6">Leaf</tissue>
    </source>
</reference>